<proteinExistence type="predicted"/>
<evidence type="ECO:0000313" key="2">
    <source>
        <dbReference type="Proteomes" id="UP000828941"/>
    </source>
</evidence>
<dbReference type="Proteomes" id="UP000828941">
    <property type="component" value="Chromosome 12"/>
</dbReference>
<accession>A0ACB9L7C1</accession>
<keyword evidence="2" id="KW-1185">Reference proteome</keyword>
<gene>
    <name evidence="1" type="ORF">L6164_028825</name>
</gene>
<evidence type="ECO:0000313" key="1">
    <source>
        <dbReference type="EMBL" id="KAI4305460.1"/>
    </source>
</evidence>
<reference evidence="1 2" key="1">
    <citation type="journal article" date="2022" name="DNA Res.">
        <title>Chromosomal-level genome assembly of the orchid tree Bauhinia variegata (Leguminosae; Cercidoideae) supports the allotetraploid origin hypothesis of Bauhinia.</title>
        <authorList>
            <person name="Zhong Y."/>
            <person name="Chen Y."/>
            <person name="Zheng D."/>
            <person name="Pang J."/>
            <person name="Liu Y."/>
            <person name="Luo S."/>
            <person name="Meng S."/>
            <person name="Qian L."/>
            <person name="Wei D."/>
            <person name="Dai S."/>
            <person name="Zhou R."/>
        </authorList>
    </citation>
    <scope>NUCLEOTIDE SEQUENCE [LARGE SCALE GENOMIC DNA]</scope>
    <source>
        <strain evidence="1">BV-YZ2020</strain>
    </source>
</reference>
<dbReference type="EMBL" id="CM039437">
    <property type="protein sequence ID" value="KAI4305460.1"/>
    <property type="molecule type" value="Genomic_DNA"/>
</dbReference>
<organism evidence="1 2">
    <name type="scientific">Bauhinia variegata</name>
    <name type="common">Purple orchid tree</name>
    <name type="synonym">Phanera variegata</name>
    <dbReference type="NCBI Taxonomy" id="167791"/>
    <lineage>
        <taxon>Eukaryota</taxon>
        <taxon>Viridiplantae</taxon>
        <taxon>Streptophyta</taxon>
        <taxon>Embryophyta</taxon>
        <taxon>Tracheophyta</taxon>
        <taxon>Spermatophyta</taxon>
        <taxon>Magnoliopsida</taxon>
        <taxon>eudicotyledons</taxon>
        <taxon>Gunneridae</taxon>
        <taxon>Pentapetalae</taxon>
        <taxon>rosids</taxon>
        <taxon>fabids</taxon>
        <taxon>Fabales</taxon>
        <taxon>Fabaceae</taxon>
        <taxon>Cercidoideae</taxon>
        <taxon>Cercideae</taxon>
        <taxon>Bauhiniinae</taxon>
        <taxon>Bauhinia</taxon>
    </lineage>
</organism>
<comment type="caution">
    <text evidence="1">The sequence shown here is derived from an EMBL/GenBank/DDBJ whole genome shotgun (WGS) entry which is preliminary data.</text>
</comment>
<name>A0ACB9L7C1_BAUVA</name>
<sequence>MSFLRFFQLMADHPPFATSSSSSSFPSNYLPLTPMTTMDDQDSPLRTSDQLEQIFGHRVHDPLPFFDPSALNLTGPAAGSLVPDSVSSIDGETDSSSGVSNHDLSQQELPSVMLNSIFWNPNVPQDFEPPFPMYQDWPLPTPDQLAQLLLHQEVLDPFPFFDPSAPNVPLVSSIYGETDSSSSGVYFRDLSVDETPTGLLYSTFRNPHFWNRPPETGYKLNVAVTFSAHRGSPFLGAAAILRDNLGVVHRAYTKVWRQGVTPLNLRIHEAERNIFIRALEFCIIGAYHTVIAETESLSLVRQAGELYQEDDFEYFEIRLVTINDNRLAHRFASVAYLNDDRFWTQRQITSVFGRVRLPF</sequence>
<protein>
    <submittedName>
        <fullName evidence="1">Uncharacterized protein</fullName>
    </submittedName>
</protein>